<name>A0A2J6S4F2_HYAVF</name>
<protein>
    <submittedName>
        <fullName evidence="9">Taurine catabolism dioxygenase</fullName>
    </submittedName>
</protein>
<evidence type="ECO:0000256" key="2">
    <source>
        <dbReference type="ARBA" id="ARBA00005896"/>
    </source>
</evidence>
<dbReference type="InterPro" id="IPR042098">
    <property type="entry name" value="TauD-like_sf"/>
</dbReference>
<dbReference type="PANTHER" id="PTHR30468">
    <property type="entry name" value="ALPHA-KETOGLUTARATE-DEPENDENT SULFONATE DIOXYGENASE"/>
    <property type="match status" value="1"/>
</dbReference>
<dbReference type="PANTHER" id="PTHR30468:SF10">
    <property type="entry name" value="TAUD_TFDA-LIKE DOMAIN-CONTAINING PROTEIN"/>
    <property type="match status" value="1"/>
</dbReference>
<dbReference type="InterPro" id="IPR003819">
    <property type="entry name" value="TauD/TfdA-like"/>
</dbReference>
<sequence>MAPSADIPVDSHPPKGTSDTKSRNTGPLKKSGALDAAFEFDDVTPTIGREYLTAQIVEDILNAPNADELLRDLAITISERGVVFFRKQASLTDALQKKFILRLGELTGRPTSSTVHIHPILNNTSEFGVGDAEISTISSQYRKKAYFTSENKSLRKNTRGTEASWHSDIQFEEVTADYTSLRLVQLPKNGGDTLWASGYDVYDRFSKPYQKLFDSLTATFVGDGFLKAAEAGRATLYDQPRGSPENVGKHLSAVHPLVRTNPVTGWKSIYGIGNFPKYINELDPEESAELLKKFYHVILDNHDLQVRFKWRNQNDIAIWDNRSAFHSATFDYDGLGDRAGHRVVGIGEKPYLDPNSKSKAEALAAAAAEVAA</sequence>
<accession>A0A2J6S4F2</accession>
<dbReference type="GO" id="GO:0016706">
    <property type="term" value="F:2-oxoglutarate-dependent dioxygenase activity"/>
    <property type="evidence" value="ECO:0007669"/>
    <property type="project" value="TreeGrafter"/>
</dbReference>
<dbReference type="GO" id="GO:0005737">
    <property type="term" value="C:cytoplasm"/>
    <property type="evidence" value="ECO:0007669"/>
    <property type="project" value="TreeGrafter"/>
</dbReference>
<comment type="cofactor">
    <cofactor evidence="1">
        <name>Fe(2+)</name>
        <dbReference type="ChEBI" id="CHEBI:29033"/>
    </cofactor>
</comment>
<reference evidence="9 10" key="1">
    <citation type="submission" date="2016-04" db="EMBL/GenBank/DDBJ databases">
        <title>A degradative enzymes factory behind the ericoid mycorrhizal symbiosis.</title>
        <authorList>
            <consortium name="DOE Joint Genome Institute"/>
            <person name="Martino E."/>
            <person name="Morin E."/>
            <person name="Grelet G."/>
            <person name="Kuo A."/>
            <person name="Kohler A."/>
            <person name="Daghino S."/>
            <person name="Barry K."/>
            <person name="Choi C."/>
            <person name="Cichocki N."/>
            <person name="Clum A."/>
            <person name="Copeland A."/>
            <person name="Hainaut M."/>
            <person name="Haridas S."/>
            <person name="Labutti K."/>
            <person name="Lindquist E."/>
            <person name="Lipzen A."/>
            <person name="Khouja H.-R."/>
            <person name="Murat C."/>
            <person name="Ohm R."/>
            <person name="Olson A."/>
            <person name="Spatafora J."/>
            <person name="Veneault-Fourrey C."/>
            <person name="Henrissat B."/>
            <person name="Grigoriev I."/>
            <person name="Martin F."/>
            <person name="Perotto S."/>
        </authorList>
    </citation>
    <scope>NUCLEOTIDE SEQUENCE [LARGE SCALE GENOMIC DNA]</scope>
    <source>
        <strain evidence="9 10">F</strain>
    </source>
</reference>
<dbReference type="Gene3D" id="3.60.130.10">
    <property type="entry name" value="Clavaminate synthase-like"/>
    <property type="match status" value="1"/>
</dbReference>
<dbReference type="InterPro" id="IPR051323">
    <property type="entry name" value="AtsK-like"/>
</dbReference>
<dbReference type="STRING" id="1149755.A0A2J6S4F2"/>
<keyword evidence="6" id="KW-0408">Iron</keyword>
<dbReference type="Proteomes" id="UP000235786">
    <property type="component" value="Unassembled WGS sequence"/>
</dbReference>
<organism evidence="9 10">
    <name type="scientific">Hyaloscypha variabilis (strain UAMH 11265 / GT02V1 / F)</name>
    <name type="common">Meliniomyces variabilis</name>
    <dbReference type="NCBI Taxonomy" id="1149755"/>
    <lineage>
        <taxon>Eukaryota</taxon>
        <taxon>Fungi</taxon>
        <taxon>Dikarya</taxon>
        <taxon>Ascomycota</taxon>
        <taxon>Pezizomycotina</taxon>
        <taxon>Leotiomycetes</taxon>
        <taxon>Helotiales</taxon>
        <taxon>Hyaloscyphaceae</taxon>
        <taxon>Hyaloscypha</taxon>
        <taxon>Hyaloscypha variabilis</taxon>
    </lineage>
</organism>
<evidence type="ECO:0000256" key="7">
    <source>
        <dbReference type="SAM" id="MobiDB-lite"/>
    </source>
</evidence>
<evidence type="ECO:0000313" key="10">
    <source>
        <dbReference type="Proteomes" id="UP000235786"/>
    </source>
</evidence>
<dbReference type="EMBL" id="KZ613940">
    <property type="protein sequence ID" value="PMD45631.1"/>
    <property type="molecule type" value="Genomic_DNA"/>
</dbReference>
<dbReference type="SUPFAM" id="SSF51197">
    <property type="entry name" value="Clavaminate synthase-like"/>
    <property type="match status" value="1"/>
</dbReference>
<evidence type="ECO:0000256" key="5">
    <source>
        <dbReference type="ARBA" id="ARBA00023002"/>
    </source>
</evidence>
<gene>
    <name evidence="9" type="ORF">L207DRAFT_508461</name>
</gene>
<proteinExistence type="inferred from homology"/>
<evidence type="ECO:0000256" key="3">
    <source>
        <dbReference type="ARBA" id="ARBA00022723"/>
    </source>
</evidence>
<evidence type="ECO:0000256" key="1">
    <source>
        <dbReference type="ARBA" id="ARBA00001954"/>
    </source>
</evidence>
<keyword evidence="3" id="KW-0479">Metal-binding</keyword>
<evidence type="ECO:0000256" key="6">
    <source>
        <dbReference type="ARBA" id="ARBA00023004"/>
    </source>
</evidence>
<keyword evidence="5" id="KW-0560">Oxidoreductase</keyword>
<keyword evidence="10" id="KW-1185">Reference proteome</keyword>
<dbReference type="GO" id="GO:0046872">
    <property type="term" value="F:metal ion binding"/>
    <property type="evidence" value="ECO:0007669"/>
    <property type="project" value="UniProtKB-KW"/>
</dbReference>
<comment type="similarity">
    <text evidence="2">Belongs to the TfdA dioxygenase family.</text>
</comment>
<feature type="region of interest" description="Disordered" evidence="7">
    <location>
        <begin position="1"/>
        <end position="30"/>
    </location>
</feature>
<evidence type="ECO:0000259" key="8">
    <source>
        <dbReference type="Pfam" id="PF02668"/>
    </source>
</evidence>
<evidence type="ECO:0000256" key="4">
    <source>
        <dbReference type="ARBA" id="ARBA00022964"/>
    </source>
</evidence>
<keyword evidence="4 9" id="KW-0223">Dioxygenase</keyword>
<dbReference type="AlphaFoldDB" id="A0A2J6S4F2"/>
<dbReference type="OrthoDB" id="10257314at2759"/>
<evidence type="ECO:0000313" key="9">
    <source>
        <dbReference type="EMBL" id="PMD45631.1"/>
    </source>
</evidence>
<dbReference type="Pfam" id="PF02668">
    <property type="entry name" value="TauD"/>
    <property type="match status" value="1"/>
</dbReference>
<feature type="domain" description="TauD/TfdA-like" evidence="8">
    <location>
        <begin position="42"/>
        <end position="342"/>
    </location>
</feature>